<accession>A0ABV8G3C7</accession>
<keyword evidence="3" id="KW-1185">Reference proteome</keyword>
<evidence type="ECO:0000313" key="3">
    <source>
        <dbReference type="Proteomes" id="UP001595851"/>
    </source>
</evidence>
<name>A0ABV8G3C7_9ACTN</name>
<reference evidence="3" key="1">
    <citation type="journal article" date="2019" name="Int. J. Syst. Evol. Microbiol.">
        <title>The Global Catalogue of Microorganisms (GCM) 10K type strain sequencing project: providing services to taxonomists for standard genome sequencing and annotation.</title>
        <authorList>
            <consortium name="The Broad Institute Genomics Platform"/>
            <consortium name="The Broad Institute Genome Sequencing Center for Infectious Disease"/>
            <person name="Wu L."/>
            <person name="Ma J."/>
        </authorList>
    </citation>
    <scope>NUCLEOTIDE SEQUENCE [LARGE SCALE GENOMIC DNA]</scope>
    <source>
        <strain evidence="3">TBRC 1276</strain>
    </source>
</reference>
<comment type="caution">
    <text evidence="2">The sequence shown here is derived from an EMBL/GenBank/DDBJ whole genome shotgun (WGS) entry which is preliminary data.</text>
</comment>
<dbReference type="Pfam" id="PF04486">
    <property type="entry name" value="SchA_CurD"/>
    <property type="match status" value="1"/>
</dbReference>
<dbReference type="EMBL" id="JBHSBI010000003">
    <property type="protein sequence ID" value="MFC4007177.1"/>
    <property type="molecule type" value="Genomic_DNA"/>
</dbReference>
<proteinExistence type="predicted"/>
<feature type="domain" description="SchA/CurD-like" evidence="1">
    <location>
        <begin position="1"/>
        <end position="118"/>
    </location>
</feature>
<dbReference type="Proteomes" id="UP001595851">
    <property type="component" value="Unassembled WGS sequence"/>
</dbReference>
<evidence type="ECO:0000313" key="2">
    <source>
        <dbReference type="EMBL" id="MFC4007177.1"/>
    </source>
</evidence>
<gene>
    <name evidence="2" type="ORF">ACFOY2_08095</name>
</gene>
<dbReference type="RefSeq" id="WP_379527300.1">
    <property type="nucleotide sequence ID" value="NZ_JBHSBI010000003.1"/>
</dbReference>
<organism evidence="2 3">
    <name type="scientific">Nonomuraea purpurea</name>
    <dbReference type="NCBI Taxonomy" id="1849276"/>
    <lineage>
        <taxon>Bacteria</taxon>
        <taxon>Bacillati</taxon>
        <taxon>Actinomycetota</taxon>
        <taxon>Actinomycetes</taxon>
        <taxon>Streptosporangiales</taxon>
        <taxon>Streptosporangiaceae</taxon>
        <taxon>Nonomuraea</taxon>
    </lineage>
</organism>
<dbReference type="InterPro" id="IPR007575">
    <property type="entry name" value="SchA_CurD-like"/>
</dbReference>
<evidence type="ECO:0000259" key="1">
    <source>
        <dbReference type="Pfam" id="PF04486"/>
    </source>
</evidence>
<protein>
    <submittedName>
        <fullName evidence="2">SchA/CurD-like domain-containing protein</fullName>
    </submittedName>
</protein>
<sequence>MTYAAITYRVKPGHEDEIAEIFQNFKRLGTSVLRDEEGNEVGRLLGTAVFIKDDFMVRVIHYEGTLEAVSKTMAKHGGVHSLEAKLAPYLQQQRDTSTTEAFGSYFRNATMRCISQLSADTQPAEAS</sequence>